<sequence length="90" mass="10535">MWLIVFLFSSFSCELIIERIPSTNPPPYYRSFSLMESYPNRYFIILYGGFPDPSSIFGDVWLFNTKDEIWNKLVPSNGVIPGKFYFSCKV</sequence>
<evidence type="ECO:0000313" key="3">
    <source>
        <dbReference type="Proteomes" id="UP001162131"/>
    </source>
</evidence>
<dbReference type="SUPFAM" id="SSF117281">
    <property type="entry name" value="Kelch motif"/>
    <property type="match status" value="1"/>
</dbReference>
<keyword evidence="3" id="KW-1185">Reference proteome</keyword>
<accession>A0AAU9KHN6</accession>
<dbReference type="Gene3D" id="2.120.10.80">
    <property type="entry name" value="Kelch-type beta propeller"/>
    <property type="match status" value="1"/>
</dbReference>
<dbReference type="Proteomes" id="UP001162131">
    <property type="component" value="Unassembled WGS sequence"/>
</dbReference>
<organism evidence="2 3">
    <name type="scientific">Blepharisma stoltei</name>
    <dbReference type="NCBI Taxonomy" id="1481888"/>
    <lineage>
        <taxon>Eukaryota</taxon>
        <taxon>Sar</taxon>
        <taxon>Alveolata</taxon>
        <taxon>Ciliophora</taxon>
        <taxon>Postciliodesmatophora</taxon>
        <taxon>Heterotrichea</taxon>
        <taxon>Heterotrichida</taxon>
        <taxon>Blepharismidae</taxon>
        <taxon>Blepharisma</taxon>
    </lineage>
</organism>
<keyword evidence="1" id="KW-0732">Signal</keyword>
<comment type="caution">
    <text evidence="2">The sequence shown here is derived from an EMBL/GenBank/DDBJ whole genome shotgun (WGS) entry which is preliminary data.</text>
</comment>
<dbReference type="EMBL" id="CAJZBQ010000064">
    <property type="protein sequence ID" value="CAG9336305.1"/>
    <property type="molecule type" value="Genomic_DNA"/>
</dbReference>
<evidence type="ECO:0000313" key="2">
    <source>
        <dbReference type="EMBL" id="CAG9336305.1"/>
    </source>
</evidence>
<name>A0AAU9KHN6_9CILI</name>
<feature type="chain" id="PRO_5043560802" evidence="1">
    <location>
        <begin position="18"/>
        <end position="90"/>
    </location>
</feature>
<feature type="signal peptide" evidence="1">
    <location>
        <begin position="1"/>
        <end position="17"/>
    </location>
</feature>
<dbReference type="AlphaFoldDB" id="A0AAU9KHN6"/>
<protein>
    <submittedName>
        <fullName evidence="2">Uncharacterized protein</fullName>
    </submittedName>
</protein>
<proteinExistence type="predicted"/>
<reference evidence="2" key="1">
    <citation type="submission" date="2021-09" db="EMBL/GenBank/DDBJ databases">
        <authorList>
            <consortium name="AG Swart"/>
            <person name="Singh M."/>
            <person name="Singh A."/>
            <person name="Seah K."/>
            <person name="Emmerich C."/>
        </authorList>
    </citation>
    <scope>NUCLEOTIDE SEQUENCE</scope>
    <source>
        <strain evidence="2">ATCC30299</strain>
    </source>
</reference>
<gene>
    <name evidence="2" type="ORF">BSTOLATCC_MIC66183</name>
</gene>
<dbReference type="InterPro" id="IPR015915">
    <property type="entry name" value="Kelch-typ_b-propeller"/>
</dbReference>
<evidence type="ECO:0000256" key="1">
    <source>
        <dbReference type="SAM" id="SignalP"/>
    </source>
</evidence>